<dbReference type="InterPro" id="IPR036388">
    <property type="entry name" value="WH-like_DNA-bd_sf"/>
</dbReference>
<evidence type="ECO:0000256" key="3">
    <source>
        <dbReference type="ARBA" id="ARBA00023163"/>
    </source>
</evidence>
<name>A0A4R6SL35_LABRH</name>
<comment type="caution">
    <text evidence="5">The sequence shown here is derived from an EMBL/GenBank/DDBJ whole genome shotgun (WGS) entry which is preliminary data.</text>
</comment>
<evidence type="ECO:0000259" key="4">
    <source>
        <dbReference type="PROSITE" id="PS50949"/>
    </source>
</evidence>
<dbReference type="InterPro" id="IPR000524">
    <property type="entry name" value="Tscrpt_reg_HTH_GntR"/>
</dbReference>
<dbReference type="RefSeq" id="WP_133847210.1">
    <property type="nucleotide sequence ID" value="NZ_SNXZ01000001.1"/>
</dbReference>
<keyword evidence="6" id="KW-1185">Reference proteome</keyword>
<dbReference type="EMBL" id="SNXZ01000001">
    <property type="protein sequence ID" value="TDQ04280.1"/>
    <property type="molecule type" value="Genomic_DNA"/>
</dbReference>
<dbReference type="SUPFAM" id="SSF46785">
    <property type="entry name" value="Winged helix' DNA-binding domain"/>
    <property type="match status" value="1"/>
</dbReference>
<sequence>MTPRVVVDTASPVPPWQQLTEQLSHLIGAGTLAAGSKLPPIRQLARDLGLAPGTVARSYRELESAGWVTTAGTKGTVVAHRVPADPWVMLEQAAAQYADTARRLGYDADTAAAAVKAVWG</sequence>
<proteinExistence type="predicted"/>
<dbReference type="Proteomes" id="UP000295444">
    <property type="component" value="Unassembled WGS sequence"/>
</dbReference>
<dbReference type="GO" id="GO:0003677">
    <property type="term" value="F:DNA binding"/>
    <property type="evidence" value="ECO:0007669"/>
    <property type="project" value="UniProtKB-KW"/>
</dbReference>
<keyword evidence="1" id="KW-0805">Transcription regulation</keyword>
<organism evidence="5 6">
    <name type="scientific">Labedaea rhizosphaerae</name>
    <dbReference type="NCBI Taxonomy" id="598644"/>
    <lineage>
        <taxon>Bacteria</taxon>
        <taxon>Bacillati</taxon>
        <taxon>Actinomycetota</taxon>
        <taxon>Actinomycetes</taxon>
        <taxon>Pseudonocardiales</taxon>
        <taxon>Pseudonocardiaceae</taxon>
        <taxon>Labedaea</taxon>
    </lineage>
</organism>
<dbReference type="PANTHER" id="PTHR38445">
    <property type="entry name" value="HTH-TYPE TRANSCRIPTIONAL REPRESSOR YTRA"/>
    <property type="match status" value="1"/>
</dbReference>
<dbReference type="SMART" id="SM00345">
    <property type="entry name" value="HTH_GNTR"/>
    <property type="match status" value="1"/>
</dbReference>
<dbReference type="OrthoDB" id="4307011at2"/>
<evidence type="ECO:0000256" key="2">
    <source>
        <dbReference type="ARBA" id="ARBA00023125"/>
    </source>
</evidence>
<keyword evidence="3" id="KW-0804">Transcription</keyword>
<evidence type="ECO:0000256" key="1">
    <source>
        <dbReference type="ARBA" id="ARBA00023015"/>
    </source>
</evidence>
<protein>
    <submittedName>
        <fullName evidence="5">DNA-binding transcriptional regulator YhcF (GntR family)</fullName>
    </submittedName>
</protein>
<evidence type="ECO:0000313" key="6">
    <source>
        <dbReference type="Proteomes" id="UP000295444"/>
    </source>
</evidence>
<keyword evidence="2 5" id="KW-0238">DNA-binding</keyword>
<dbReference type="PANTHER" id="PTHR38445:SF9">
    <property type="entry name" value="HTH-TYPE TRANSCRIPTIONAL REPRESSOR YTRA"/>
    <property type="match status" value="1"/>
</dbReference>
<evidence type="ECO:0000313" key="5">
    <source>
        <dbReference type="EMBL" id="TDQ04280.1"/>
    </source>
</evidence>
<dbReference type="PROSITE" id="PS50949">
    <property type="entry name" value="HTH_GNTR"/>
    <property type="match status" value="1"/>
</dbReference>
<dbReference type="AlphaFoldDB" id="A0A4R6SL35"/>
<gene>
    <name evidence="5" type="ORF">EV186_101223</name>
</gene>
<reference evidence="5 6" key="1">
    <citation type="submission" date="2019-03" db="EMBL/GenBank/DDBJ databases">
        <title>Genomic Encyclopedia of Type Strains, Phase IV (KMG-IV): sequencing the most valuable type-strain genomes for metagenomic binning, comparative biology and taxonomic classification.</title>
        <authorList>
            <person name="Goeker M."/>
        </authorList>
    </citation>
    <scope>NUCLEOTIDE SEQUENCE [LARGE SCALE GENOMIC DNA]</scope>
    <source>
        <strain evidence="5 6">DSM 45361</strain>
    </source>
</reference>
<dbReference type="Gene3D" id="1.10.10.10">
    <property type="entry name" value="Winged helix-like DNA-binding domain superfamily/Winged helix DNA-binding domain"/>
    <property type="match status" value="1"/>
</dbReference>
<accession>A0A4R6SL35</accession>
<feature type="domain" description="HTH gntR-type" evidence="4">
    <location>
        <begin position="13"/>
        <end position="81"/>
    </location>
</feature>
<dbReference type="Pfam" id="PF00392">
    <property type="entry name" value="GntR"/>
    <property type="match status" value="1"/>
</dbReference>
<dbReference type="CDD" id="cd07377">
    <property type="entry name" value="WHTH_GntR"/>
    <property type="match status" value="1"/>
</dbReference>
<dbReference type="GO" id="GO:0003700">
    <property type="term" value="F:DNA-binding transcription factor activity"/>
    <property type="evidence" value="ECO:0007669"/>
    <property type="project" value="InterPro"/>
</dbReference>
<dbReference type="InterPro" id="IPR036390">
    <property type="entry name" value="WH_DNA-bd_sf"/>
</dbReference>